<reference evidence="6" key="1">
    <citation type="submission" date="2023-08" db="EMBL/GenBank/DDBJ databases">
        <title>Genomic characterization of piscicolin 126 produced by Carnobacterium maltaromaticum CM22 strain isolated from salmon (Salmo salar).</title>
        <authorList>
            <person name="Gonzalez-Gragera E."/>
            <person name="Garcia-Lopez J.D."/>
            <person name="Teso-Perez C."/>
            <person name="Gimenez-Hernandez I."/>
            <person name="Peralta-Sanchez J.M."/>
            <person name="Valdivia E."/>
            <person name="Montalban-Lopez M."/>
            <person name="Martin-Platero A.M."/>
            <person name="Banos A."/>
            <person name="Martinez-Bueno M."/>
        </authorList>
    </citation>
    <scope>NUCLEOTIDE SEQUENCE</scope>
    <source>
        <strain evidence="6">CM22</strain>
    </source>
</reference>
<comment type="subcellular location">
    <subcellularLocation>
        <location evidence="1">Membrane</location>
        <topology evidence="1">Multi-pass membrane protein</topology>
    </subcellularLocation>
</comment>
<dbReference type="InterPro" id="IPR007300">
    <property type="entry name" value="CidB/LrgB"/>
</dbReference>
<accession>A0AAW9K6J0</accession>
<evidence type="ECO:0000313" key="7">
    <source>
        <dbReference type="Proteomes" id="UP001290462"/>
    </source>
</evidence>
<proteinExistence type="predicted"/>
<feature type="transmembrane region" description="Helical" evidence="5">
    <location>
        <begin position="214"/>
        <end position="238"/>
    </location>
</feature>
<comment type="caution">
    <text evidence="6">The sequence shown here is derived from an EMBL/GenBank/DDBJ whole genome shotgun (WGS) entry which is preliminary data.</text>
</comment>
<feature type="transmembrane region" description="Helical" evidence="5">
    <location>
        <begin position="68"/>
        <end position="87"/>
    </location>
</feature>
<feature type="transmembrane region" description="Helical" evidence="5">
    <location>
        <begin position="151"/>
        <end position="174"/>
    </location>
</feature>
<evidence type="ECO:0000256" key="1">
    <source>
        <dbReference type="ARBA" id="ARBA00004141"/>
    </source>
</evidence>
<evidence type="ECO:0000313" key="6">
    <source>
        <dbReference type="EMBL" id="MDZ5760225.1"/>
    </source>
</evidence>
<evidence type="ECO:0000256" key="3">
    <source>
        <dbReference type="ARBA" id="ARBA00022989"/>
    </source>
</evidence>
<organism evidence="6 7">
    <name type="scientific">Carnobacterium maltaromaticum</name>
    <name type="common">Carnobacterium piscicola</name>
    <dbReference type="NCBI Taxonomy" id="2751"/>
    <lineage>
        <taxon>Bacteria</taxon>
        <taxon>Bacillati</taxon>
        <taxon>Bacillota</taxon>
        <taxon>Bacilli</taxon>
        <taxon>Lactobacillales</taxon>
        <taxon>Carnobacteriaceae</taxon>
        <taxon>Carnobacterium</taxon>
    </lineage>
</organism>
<evidence type="ECO:0000256" key="2">
    <source>
        <dbReference type="ARBA" id="ARBA00022692"/>
    </source>
</evidence>
<keyword evidence="4 5" id="KW-0472">Membrane</keyword>
<evidence type="ECO:0000256" key="5">
    <source>
        <dbReference type="SAM" id="Phobius"/>
    </source>
</evidence>
<feature type="transmembrane region" description="Helical" evidence="5">
    <location>
        <begin position="38"/>
        <end position="56"/>
    </location>
</feature>
<dbReference type="AlphaFoldDB" id="A0AAW9K6J0"/>
<keyword evidence="2 5" id="KW-0812">Transmembrane</keyword>
<feature type="transmembrane region" description="Helical" evidence="5">
    <location>
        <begin position="12"/>
        <end position="31"/>
    </location>
</feature>
<name>A0AAW9K6J0_CARML</name>
<dbReference type="EMBL" id="JAVBVO010000005">
    <property type="protein sequence ID" value="MDZ5760225.1"/>
    <property type="molecule type" value="Genomic_DNA"/>
</dbReference>
<dbReference type="GeneID" id="83606397"/>
<gene>
    <name evidence="6" type="ORF">RAK27_16425</name>
</gene>
<protein>
    <submittedName>
        <fullName evidence="6">LrgB family protein</fullName>
    </submittedName>
</protein>
<feature type="transmembrane region" description="Helical" evidence="5">
    <location>
        <begin position="99"/>
        <end position="121"/>
    </location>
</feature>
<keyword evidence="3 5" id="KW-1133">Transmembrane helix</keyword>
<dbReference type="GO" id="GO:0016020">
    <property type="term" value="C:membrane"/>
    <property type="evidence" value="ECO:0007669"/>
    <property type="project" value="UniProtKB-SubCell"/>
</dbReference>
<evidence type="ECO:0000256" key="4">
    <source>
        <dbReference type="ARBA" id="ARBA00023136"/>
    </source>
</evidence>
<dbReference type="Pfam" id="PF04172">
    <property type="entry name" value="LrgB"/>
    <property type="match status" value="1"/>
</dbReference>
<sequence>MTQKVYQELTSNPMFGLMLSIGMYLFALAIFKKFPFPLFNPLVLSTIFVIIILKVGRISYENYFEGGTILNILITPATVALGIPLYNTFHLLKKHVRSILTGIICGTIASTFLTGALAVALHLKKDLIVSIMPKSVTTAIALGISEKMNGIATVTLVMVIVTGIIGSIIGPPILKRLKVEDPVAKGIALGTSAHAIGTSKALEMGHVEGAMSGLAIGVTGVVTVFVAPLMMKFILVLFF</sequence>
<dbReference type="PANTHER" id="PTHR30249">
    <property type="entry name" value="PUTATIVE SEROTONIN TRANSPORTER"/>
    <property type="match status" value="1"/>
</dbReference>
<dbReference type="RefSeq" id="WP_035064077.1">
    <property type="nucleotide sequence ID" value="NZ_BJOJ01000004.1"/>
</dbReference>
<dbReference type="PANTHER" id="PTHR30249:SF0">
    <property type="entry name" value="PLASTIDAL GLYCOLATE_GLYCERATE TRANSLOCATOR 1, CHLOROPLASTIC"/>
    <property type="match status" value="1"/>
</dbReference>
<dbReference type="Proteomes" id="UP001290462">
    <property type="component" value="Unassembled WGS sequence"/>
</dbReference>